<protein>
    <submittedName>
        <fullName evidence="3">Histidine phosphatase family protein</fullName>
    </submittedName>
</protein>
<dbReference type="RefSeq" id="WP_205257127.1">
    <property type="nucleotide sequence ID" value="NZ_BAAAPV010000001.1"/>
</dbReference>
<name>A0A938YG23_9ACTN</name>
<feature type="binding site" evidence="2">
    <location>
        <begin position="30"/>
        <end position="31"/>
    </location>
    <ligand>
        <name>substrate</name>
    </ligand>
</feature>
<evidence type="ECO:0000256" key="1">
    <source>
        <dbReference type="PIRSR" id="PIRSR613078-1"/>
    </source>
</evidence>
<dbReference type="GO" id="GO:0016791">
    <property type="term" value="F:phosphatase activity"/>
    <property type="evidence" value="ECO:0007669"/>
    <property type="project" value="TreeGrafter"/>
</dbReference>
<evidence type="ECO:0000313" key="4">
    <source>
        <dbReference type="Proteomes" id="UP000663801"/>
    </source>
</evidence>
<dbReference type="PANTHER" id="PTHR48100:SF15">
    <property type="entry name" value="SEDOHEPTULOSE 1,7-BISPHOSPHATASE"/>
    <property type="match status" value="1"/>
</dbReference>
<feature type="binding site" evidence="2">
    <location>
        <position position="69"/>
    </location>
    <ligand>
        <name>substrate</name>
    </ligand>
</feature>
<dbReference type="InterPro" id="IPR013078">
    <property type="entry name" value="His_Pase_superF_clade-1"/>
</dbReference>
<proteinExistence type="predicted"/>
<keyword evidence="4" id="KW-1185">Reference proteome</keyword>
<organism evidence="3 4">
    <name type="scientific">Nakamurella flavida</name>
    <dbReference type="NCBI Taxonomy" id="363630"/>
    <lineage>
        <taxon>Bacteria</taxon>
        <taxon>Bacillati</taxon>
        <taxon>Actinomycetota</taxon>
        <taxon>Actinomycetes</taxon>
        <taxon>Nakamurellales</taxon>
        <taxon>Nakamurellaceae</taxon>
        <taxon>Nakamurella</taxon>
    </lineage>
</organism>
<evidence type="ECO:0000313" key="3">
    <source>
        <dbReference type="EMBL" id="MBM9477020.1"/>
    </source>
</evidence>
<dbReference type="SUPFAM" id="SSF53254">
    <property type="entry name" value="Phosphoglycerate mutase-like"/>
    <property type="match status" value="1"/>
</dbReference>
<dbReference type="PANTHER" id="PTHR48100">
    <property type="entry name" value="BROAD-SPECIFICITY PHOSPHATASE YOR283W-RELATED"/>
    <property type="match status" value="1"/>
</dbReference>
<feature type="active site" description="Proton donor/acceptor" evidence="1">
    <location>
        <position position="90"/>
    </location>
</feature>
<gene>
    <name evidence="3" type="ORF">JL107_11225</name>
</gene>
<accession>A0A938YG23</accession>
<comment type="caution">
    <text evidence="3">The sequence shown here is derived from an EMBL/GenBank/DDBJ whole genome shotgun (WGS) entry which is preliminary data.</text>
</comment>
<feature type="binding site" evidence="2">
    <location>
        <begin position="90"/>
        <end position="93"/>
    </location>
    <ligand>
        <name>substrate</name>
    </ligand>
</feature>
<dbReference type="InterPro" id="IPR050275">
    <property type="entry name" value="PGM_Phosphatase"/>
</dbReference>
<evidence type="ECO:0000256" key="2">
    <source>
        <dbReference type="PIRSR" id="PIRSR613078-2"/>
    </source>
</evidence>
<sequence length="207" mass="22304">MPPAYAGPASHRIVLIRHGQTVWSQTGQHTGRTDIDLTPRGEQEAGSIPGLLVGLRLAPATVLCSPRLRSQRTATLAGMRIDDTDEDLAEWDYGNYEGMTRSQIQEQDPDWTVFTQGAPGGESPEQVAARADRVLDRARDLLERGDVALVSHGHMSRVLTVRWVGLPITAGSLIAMDPAALTVLAVDRGAPIIDHANVVPLLPDEPA</sequence>
<reference evidence="3" key="1">
    <citation type="submission" date="2021-01" db="EMBL/GenBank/DDBJ databases">
        <title>KCTC 19127 draft genome.</title>
        <authorList>
            <person name="An D."/>
        </authorList>
    </citation>
    <scope>NUCLEOTIDE SEQUENCE</scope>
    <source>
        <strain evidence="3">KCTC 19127</strain>
    </source>
</reference>
<dbReference type="SMART" id="SM00855">
    <property type="entry name" value="PGAM"/>
    <property type="match status" value="1"/>
</dbReference>
<feature type="active site" description="Tele-phosphohistidine intermediate" evidence="1">
    <location>
        <position position="18"/>
    </location>
</feature>
<dbReference type="InterPro" id="IPR029033">
    <property type="entry name" value="His_PPase_superfam"/>
</dbReference>
<dbReference type="EMBL" id="JAERWL010000009">
    <property type="protein sequence ID" value="MBM9477020.1"/>
    <property type="molecule type" value="Genomic_DNA"/>
</dbReference>
<dbReference type="Gene3D" id="3.40.50.1240">
    <property type="entry name" value="Phosphoglycerate mutase-like"/>
    <property type="match status" value="1"/>
</dbReference>
<dbReference type="Proteomes" id="UP000663801">
    <property type="component" value="Unassembled WGS sequence"/>
</dbReference>
<dbReference type="CDD" id="cd07067">
    <property type="entry name" value="HP_PGM_like"/>
    <property type="match status" value="1"/>
</dbReference>
<dbReference type="AlphaFoldDB" id="A0A938YG23"/>
<dbReference type="Pfam" id="PF00300">
    <property type="entry name" value="His_Phos_1"/>
    <property type="match status" value="1"/>
</dbReference>